<dbReference type="PANTHER" id="PTHR43710:SF2">
    <property type="entry name" value="2-HYDROXYACYL-COA LYASE 1"/>
    <property type="match status" value="1"/>
</dbReference>
<dbReference type="PROSITE" id="PS50042">
    <property type="entry name" value="CNMP_BINDING_3"/>
    <property type="match status" value="1"/>
</dbReference>
<keyword evidence="6" id="KW-0479">Metal-binding</keyword>
<evidence type="ECO:0000256" key="4">
    <source>
        <dbReference type="ARBA" id="ARBA00022448"/>
    </source>
</evidence>
<proteinExistence type="inferred from homology"/>
<dbReference type="Pfam" id="PF00027">
    <property type="entry name" value="cNMP_binding"/>
    <property type="match status" value="1"/>
</dbReference>
<dbReference type="PANTHER" id="PTHR43710">
    <property type="entry name" value="2-HYDROXYACYL-COA LYASE"/>
    <property type="match status" value="1"/>
</dbReference>
<evidence type="ECO:0000256" key="11">
    <source>
        <dbReference type="ARBA" id="ARBA00023136"/>
    </source>
</evidence>
<reference evidence="22" key="1">
    <citation type="submission" date="2021-02" db="EMBL/GenBank/DDBJ databases">
        <authorList>
            <person name="Nowell W R."/>
        </authorList>
    </citation>
    <scope>NUCLEOTIDE SEQUENCE</scope>
</reference>
<evidence type="ECO:0000313" key="22">
    <source>
        <dbReference type="EMBL" id="CAF1281343.1"/>
    </source>
</evidence>
<name>A0A815C2S8_9BILA</name>
<keyword evidence="14" id="KW-0407">Ion channel</keyword>
<keyword evidence="13" id="KW-1071">Ligand-gated ion channel</keyword>
<dbReference type="InterPro" id="IPR005821">
    <property type="entry name" value="Ion_trans_dom"/>
</dbReference>
<evidence type="ECO:0000256" key="2">
    <source>
        <dbReference type="ARBA" id="ARBA00004141"/>
    </source>
</evidence>
<evidence type="ECO:0000256" key="10">
    <source>
        <dbReference type="ARBA" id="ARBA00023065"/>
    </source>
</evidence>
<evidence type="ECO:0000256" key="16">
    <source>
        <dbReference type="ARBA" id="ARBA00044454"/>
    </source>
</evidence>
<dbReference type="CDD" id="cd00038">
    <property type="entry name" value="CAP_ED"/>
    <property type="match status" value="1"/>
</dbReference>
<dbReference type="InterPro" id="IPR014710">
    <property type="entry name" value="RmlC-like_jellyroll"/>
</dbReference>
<dbReference type="GO" id="GO:0005216">
    <property type="term" value="F:monoatomic ion channel activity"/>
    <property type="evidence" value="ECO:0007669"/>
    <property type="project" value="InterPro"/>
</dbReference>
<feature type="transmembrane region" description="Helical" evidence="20">
    <location>
        <begin position="699"/>
        <end position="719"/>
    </location>
</feature>
<evidence type="ECO:0000313" key="23">
    <source>
        <dbReference type="Proteomes" id="UP000663860"/>
    </source>
</evidence>
<comment type="catalytic activity">
    <reaction evidence="18">
        <text>2-hydroxyoctadecanoyl-CoA = heptadecanal + formyl-CoA</text>
        <dbReference type="Rhea" id="RHEA:55196"/>
        <dbReference type="ChEBI" id="CHEBI:57376"/>
        <dbReference type="ChEBI" id="CHEBI:74116"/>
        <dbReference type="ChEBI" id="CHEBI:138631"/>
    </reaction>
    <physiologicalReaction direction="left-to-right" evidence="18">
        <dbReference type="Rhea" id="RHEA:55197"/>
    </physiologicalReaction>
</comment>
<sequence length="1224" mass="137377">MTSAPKNSAGGASETSSEDTEVTGAQLIADALKKQGVEYIFGVVGIPIIEIAFAAQQAQIKYIGMRNEQAASYAASAIGYLTGKPGVCLTVSGPGLIHALGGMANAQASYAASAIGYLTGKPGVCLTVSGPGLIHALGGMANAQVNKWPMLVIAGSSDQPQESMGAFQEFPQVESARLYSKYAARISSLDRAPFFVEKAIRSTVYSPAGVSYLDIPGDLVNGSINTSQVEQVKKYLEPPRPAASSESLQQFFSLLKQSQKPLVIVGKGCSYGVAEQEAKQFIEQYNLPFLATPMGKGTLDDRHPLAVGAARSTALQEADCIILLGARLNWMLHFGKSPRFDQNVKIIQIDNDTNELHNNIQSALAIQADLKTVLKQLYENETNWKYSTSTQWWSLLKKKLSANKQRSEALINSKESSMLNYYSAFNAIQAIIPKDAIIVSEGANTMDIGRTMLLNSKARHRLDAGTFGTMGVGPGFAVAAAIYCQDHEPNKRVICVEGDSAFGFSGMEFETAARYNLPIIFIIINNGGIYAGVDPEAFQDMAKNNAALSLPPTSLMQANYERIAGAFGCQGYLARSLEEVKKSVESALAEKVRPSIINVFIEPSSGRVQQKFRKRIFHPIASCCTTKNKDEQQTNLLQEHNKNTEAPIRNEDFEATGFVIDPQNYIYHYWLGIISLAVIYNFLLIPARYSFKDMDKQLKILWISLDYIFDSVYLIDIFIQSRTGYFSHGLFVRNHHVLSRKYFTSREFYFRDLLSIIPTDLIYLIPSFRFVSIIRCNRFLRINRLLEFQELTESRTRFPNAFRIWCLVCLTLTLIHWNCCAYVLTCQYLGFGTDRWVLPNSAKNETVLMLYTYCFYWSTLLLSTIGDVPLPTKRPEYVFVLFDYMIGILIFATIIGSLGTMISSQNQSRQQVREKMDEIKRYMKFRAVNRKLESKVIKWLDYLYTNRQVLNEEMVLNSDLSGELRKDLAIKVHLESLQQVKLFNDCEPNLLVELVTKLKPIFYGPDDYVCQKGDIGKEMYIIKRGQLAVVSDDGKTTFVVLKEGSVFGEISILNIPGSKNGNRRTANVKSLGYSDLYTLRKEDLWLVLDNYPESLSKILEKGKSILRKDNLLDETLMDSKRHVEQEQLLSVQNRIKKLLDTEKSLNNRITIFFDAYIESIRKFKKQLSGMEYHYEARKPSVTATPLTPPASAPVVPYFLNQWKAHTAANLLRFKSMPSGQIDED</sequence>
<dbReference type="SUPFAM" id="SSF52518">
    <property type="entry name" value="Thiamin diphosphate-binding fold (THDP-binding)"/>
    <property type="match status" value="3"/>
</dbReference>
<evidence type="ECO:0000256" key="18">
    <source>
        <dbReference type="ARBA" id="ARBA00048738"/>
    </source>
</evidence>
<keyword evidence="10" id="KW-0406">Ion transport</keyword>
<dbReference type="InterPro" id="IPR000595">
    <property type="entry name" value="cNMP-bd_dom"/>
</dbReference>
<dbReference type="Pfam" id="PF00520">
    <property type="entry name" value="Ion_trans"/>
    <property type="match status" value="1"/>
</dbReference>
<keyword evidence="9" id="KW-0786">Thiamine pyrophosphate</keyword>
<accession>A0A815C2S8</accession>
<dbReference type="Pfam" id="PF00205">
    <property type="entry name" value="TPP_enzyme_M"/>
    <property type="match status" value="1"/>
</dbReference>
<dbReference type="Pfam" id="PF02776">
    <property type="entry name" value="TPP_enzyme_N"/>
    <property type="match status" value="1"/>
</dbReference>
<feature type="transmembrane region" description="Helical" evidence="20">
    <location>
        <begin position="753"/>
        <end position="774"/>
    </location>
</feature>
<evidence type="ECO:0000256" key="6">
    <source>
        <dbReference type="ARBA" id="ARBA00022723"/>
    </source>
</evidence>
<comment type="caution">
    <text evidence="22">The sequence shown here is derived from an EMBL/GenBank/DDBJ whole genome shotgun (WGS) entry which is preliminary data.</text>
</comment>
<dbReference type="InterPro" id="IPR018490">
    <property type="entry name" value="cNMP-bd_dom_sf"/>
</dbReference>
<dbReference type="InterPro" id="IPR012000">
    <property type="entry name" value="Thiamin_PyroP_enz_cen_dom"/>
</dbReference>
<evidence type="ECO:0000256" key="9">
    <source>
        <dbReference type="ARBA" id="ARBA00023052"/>
    </source>
</evidence>
<evidence type="ECO:0000256" key="19">
    <source>
        <dbReference type="SAM" id="MobiDB-lite"/>
    </source>
</evidence>
<evidence type="ECO:0000256" key="17">
    <source>
        <dbReference type="ARBA" id="ARBA00044518"/>
    </source>
</evidence>
<protein>
    <recommendedName>
        <fullName evidence="17">2-hydroxyacyl-CoA lyase</fullName>
        <ecNumber evidence="17">4.1.2.63</ecNumber>
    </recommendedName>
</protein>
<feature type="region of interest" description="Disordered" evidence="19">
    <location>
        <begin position="1"/>
        <end position="20"/>
    </location>
</feature>
<dbReference type="SUPFAM" id="SSF52467">
    <property type="entry name" value="DHS-like NAD/FAD-binding domain"/>
    <property type="match status" value="1"/>
</dbReference>
<gene>
    <name evidence="22" type="ORF">IZO911_LOCUS32985</name>
</gene>
<dbReference type="InterPro" id="IPR045025">
    <property type="entry name" value="HACL1-like"/>
</dbReference>
<dbReference type="EC" id="4.1.2.63" evidence="17"/>
<dbReference type="InterPro" id="IPR029061">
    <property type="entry name" value="THDP-binding"/>
</dbReference>
<dbReference type="FunFam" id="2.60.120.10:FF:000002">
    <property type="entry name" value="Cyclic nucleotide gated channel alpha 1a"/>
    <property type="match status" value="1"/>
</dbReference>
<comment type="catalytic activity">
    <reaction evidence="15">
        <text>a 2-hydroxy-3-methyl fatty acyl-CoA = a 2-methyl-branched fatty aldehyde + formyl-CoA</text>
        <dbReference type="Rhea" id="RHEA:25375"/>
        <dbReference type="ChEBI" id="CHEBI:49188"/>
        <dbReference type="ChEBI" id="CHEBI:57376"/>
        <dbReference type="ChEBI" id="CHEBI:58783"/>
        <dbReference type="EC" id="4.1.2.63"/>
    </reaction>
    <physiologicalReaction direction="left-to-right" evidence="15">
        <dbReference type="Rhea" id="RHEA:25376"/>
    </physiologicalReaction>
</comment>
<dbReference type="EMBL" id="CAJNOE010000589">
    <property type="protein sequence ID" value="CAF1281343.1"/>
    <property type="molecule type" value="Genomic_DNA"/>
</dbReference>
<dbReference type="GO" id="GO:0016020">
    <property type="term" value="C:membrane"/>
    <property type="evidence" value="ECO:0007669"/>
    <property type="project" value="UniProtKB-SubCell"/>
</dbReference>
<feature type="transmembrane region" description="Helical" evidence="20">
    <location>
        <begin position="877"/>
        <end position="902"/>
    </location>
</feature>
<evidence type="ECO:0000256" key="20">
    <source>
        <dbReference type="SAM" id="Phobius"/>
    </source>
</evidence>
<dbReference type="AlphaFoldDB" id="A0A815C2S8"/>
<dbReference type="InterPro" id="IPR012001">
    <property type="entry name" value="Thiamin_PyroP_enz_TPP-bd_dom"/>
</dbReference>
<evidence type="ECO:0000256" key="1">
    <source>
        <dbReference type="ARBA" id="ARBA00001964"/>
    </source>
</evidence>
<comment type="subcellular location">
    <subcellularLocation>
        <location evidence="2">Membrane</location>
        <topology evidence="2">Multi-pass membrane protein</topology>
    </subcellularLocation>
</comment>
<evidence type="ECO:0000256" key="3">
    <source>
        <dbReference type="ARBA" id="ARBA00007812"/>
    </source>
</evidence>
<dbReference type="Gene3D" id="1.10.287.70">
    <property type="match status" value="1"/>
</dbReference>
<keyword evidence="8 20" id="KW-1133">Transmembrane helix</keyword>
<dbReference type="GO" id="GO:0001561">
    <property type="term" value="P:fatty acid alpha-oxidation"/>
    <property type="evidence" value="ECO:0007669"/>
    <property type="project" value="TreeGrafter"/>
</dbReference>
<dbReference type="FunFam" id="1.10.287.630:FF:000001">
    <property type="entry name" value="Cyclic nucleotide-gated channel alpha 3"/>
    <property type="match status" value="1"/>
</dbReference>
<feature type="transmembrane region" description="Helical" evidence="20">
    <location>
        <begin position="804"/>
        <end position="830"/>
    </location>
</feature>
<keyword evidence="11 20" id="KW-0472">Membrane</keyword>
<evidence type="ECO:0000256" key="12">
    <source>
        <dbReference type="ARBA" id="ARBA00023239"/>
    </source>
</evidence>
<comment type="similarity">
    <text evidence="3">Belongs to the TPP enzyme family.</text>
</comment>
<dbReference type="GO" id="GO:0106359">
    <property type="term" value="F:2-hydroxyacyl-CoA lyase activity"/>
    <property type="evidence" value="ECO:0007669"/>
    <property type="project" value="UniProtKB-EC"/>
</dbReference>
<evidence type="ECO:0000259" key="21">
    <source>
        <dbReference type="PROSITE" id="PS50042"/>
    </source>
</evidence>
<dbReference type="Gene3D" id="1.10.287.630">
    <property type="entry name" value="Helix hairpin bin"/>
    <property type="match status" value="1"/>
</dbReference>
<comment type="catalytic activity">
    <reaction evidence="16">
        <text>an (R)-2-hydroxy-long-chain-fatty acyl-CoA = a long-chain fatty aldehyde + formyl-CoA</text>
        <dbReference type="Rhea" id="RHEA:67444"/>
        <dbReference type="ChEBI" id="CHEBI:17176"/>
        <dbReference type="ChEBI" id="CHEBI:57376"/>
        <dbReference type="ChEBI" id="CHEBI:170012"/>
        <dbReference type="EC" id="4.1.2.63"/>
    </reaction>
    <physiologicalReaction direction="left-to-right" evidence="16">
        <dbReference type="Rhea" id="RHEA:67445"/>
    </physiologicalReaction>
</comment>
<evidence type="ECO:0000256" key="7">
    <source>
        <dbReference type="ARBA" id="ARBA00022842"/>
    </source>
</evidence>
<evidence type="ECO:0000256" key="13">
    <source>
        <dbReference type="ARBA" id="ARBA00023286"/>
    </source>
</evidence>
<dbReference type="InterPro" id="IPR018488">
    <property type="entry name" value="cNMP-bd_CS"/>
</dbReference>
<dbReference type="CDD" id="cd07035">
    <property type="entry name" value="TPP_PYR_POX_like"/>
    <property type="match status" value="1"/>
</dbReference>
<dbReference type="PROSITE" id="PS00889">
    <property type="entry name" value="CNMP_BINDING_2"/>
    <property type="match status" value="1"/>
</dbReference>
<dbReference type="Gene3D" id="3.40.50.970">
    <property type="match status" value="3"/>
</dbReference>
<dbReference type="Proteomes" id="UP000663860">
    <property type="component" value="Unassembled WGS sequence"/>
</dbReference>
<evidence type="ECO:0000256" key="8">
    <source>
        <dbReference type="ARBA" id="ARBA00022989"/>
    </source>
</evidence>
<dbReference type="SUPFAM" id="SSF81324">
    <property type="entry name" value="Voltage-gated potassium channels"/>
    <property type="match status" value="1"/>
</dbReference>
<feature type="transmembrane region" description="Helical" evidence="20">
    <location>
        <begin position="667"/>
        <end position="687"/>
    </location>
</feature>
<evidence type="ECO:0000256" key="14">
    <source>
        <dbReference type="ARBA" id="ARBA00023303"/>
    </source>
</evidence>
<dbReference type="GO" id="GO:0000287">
    <property type="term" value="F:magnesium ion binding"/>
    <property type="evidence" value="ECO:0007669"/>
    <property type="project" value="InterPro"/>
</dbReference>
<evidence type="ECO:0000256" key="15">
    <source>
        <dbReference type="ARBA" id="ARBA00044451"/>
    </source>
</evidence>
<keyword evidence="7" id="KW-0460">Magnesium</keyword>
<keyword evidence="12" id="KW-0456">Lyase</keyword>
<dbReference type="GO" id="GO:0005777">
    <property type="term" value="C:peroxisome"/>
    <property type="evidence" value="ECO:0007669"/>
    <property type="project" value="TreeGrafter"/>
</dbReference>
<dbReference type="FunFam" id="3.40.50.1220:FF:000006">
    <property type="entry name" value="2-hydroxyacyl-CoA lyase 1"/>
    <property type="match status" value="1"/>
</dbReference>
<dbReference type="SUPFAM" id="SSF51206">
    <property type="entry name" value="cAMP-binding domain-like"/>
    <property type="match status" value="1"/>
</dbReference>
<dbReference type="GO" id="GO:0030976">
    <property type="term" value="F:thiamine pyrophosphate binding"/>
    <property type="evidence" value="ECO:0007669"/>
    <property type="project" value="InterPro"/>
</dbReference>
<dbReference type="Gene3D" id="3.40.50.1220">
    <property type="entry name" value="TPP-binding domain"/>
    <property type="match status" value="1"/>
</dbReference>
<dbReference type="InterPro" id="IPR011766">
    <property type="entry name" value="TPP_enzyme_TPP-bd"/>
</dbReference>
<feature type="transmembrane region" description="Helical" evidence="20">
    <location>
        <begin position="850"/>
        <end position="870"/>
    </location>
</feature>
<dbReference type="CDD" id="cd02004">
    <property type="entry name" value="TPP_BZL_OCoD_HPCL"/>
    <property type="match status" value="1"/>
</dbReference>
<dbReference type="Gene3D" id="2.60.120.10">
    <property type="entry name" value="Jelly Rolls"/>
    <property type="match status" value="1"/>
</dbReference>
<evidence type="ECO:0000256" key="5">
    <source>
        <dbReference type="ARBA" id="ARBA00022692"/>
    </source>
</evidence>
<feature type="domain" description="Cyclic nucleotide-binding" evidence="21">
    <location>
        <begin position="982"/>
        <end position="1088"/>
    </location>
</feature>
<comment type="cofactor">
    <cofactor evidence="1">
        <name>thiamine diphosphate</name>
        <dbReference type="ChEBI" id="CHEBI:58937"/>
    </cofactor>
</comment>
<keyword evidence="5 20" id="KW-0812">Transmembrane</keyword>
<dbReference type="SMART" id="SM00100">
    <property type="entry name" value="cNMP"/>
    <property type="match status" value="1"/>
</dbReference>
<organism evidence="22 23">
    <name type="scientific">Adineta steineri</name>
    <dbReference type="NCBI Taxonomy" id="433720"/>
    <lineage>
        <taxon>Eukaryota</taxon>
        <taxon>Metazoa</taxon>
        <taxon>Spiralia</taxon>
        <taxon>Gnathifera</taxon>
        <taxon>Rotifera</taxon>
        <taxon>Eurotatoria</taxon>
        <taxon>Bdelloidea</taxon>
        <taxon>Adinetida</taxon>
        <taxon>Adinetidae</taxon>
        <taxon>Adineta</taxon>
    </lineage>
</organism>
<dbReference type="PROSITE" id="PS00888">
    <property type="entry name" value="CNMP_BINDING_1"/>
    <property type="match status" value="1"/>
</dbReference>
<keyword evidence="4" id="KW-0813">Transport</keyword>
<dbReference type="InterPro" id="IPR029035">
    <property type="entry name" value="DHS-like_NAD/FAD-binding_dom"/>
</dbReference>
<dbReference type="Pfam" id="PF02775">
    <property type="entry name" value="TPP_enzyme_C"/>
    <property type="match status" value="1"/>
</dbReference>